<sequence length="25" mass="2978">MLEDYLSRIEFERLKLVFMSLSSGN</sequence>
<dbReference type="AlphaFoldDB" id="A0A1N7GG24"/>
<keyword evidence="2" id="KW-1185">Reference proteome</keyword>
<reference evidence="2" key="1">
    <citation type="submission" date="2017-01" db="EMBL/GenBank/DDBJ databases">
        <authorList>
            <person name="Varghese N."/>
            <person name="Submissions S."/>
        </authorList>
    </citation>
    <scope>NUCLEOTIDE SEQUENCE [LARGE SCALE GENOMIC DNA]</scope>
    <source>
        <strain evidence="2">type strain: HArc-</strain>
    </source>
</reference>
<accession>A0A1N7GG24</accession>
<protein>
    <submittedName>
        <fullName evidence="1">Uncharacterized protein</fullName>
    </submittedName>
</protein>
<evidence type="ECO:0000313" key="1">
    <source>
        <dbReference type="EMBL" id="SIS11510.1"/>
    </source>
</evidence>
<gene>
    <name evidence="1" type="ORF">SAMN05421752_1121</name>
</gene>
<dbReference type="Proteomes" id="UP000185936">
    <property type="component" value="Unassembled WGS sequence"/>
</dbReference>
<dbReference type="EMBL" id="FTNR01000012">
    <property type="protein sequence ID" value="SIS11510.1"/>
    <property type="molecule type" value="Genomic_DNA"/>
</dbReference>
<proteinExistence type="predicted"/>
<name>A0A1N7GG24_9EURY</name>
<evidence type="ECO:0000313" key="2">
    <source>
        <dbReference type="Proteomes" id="UP000185936"/>
    </source>
</evidence>
<organism evidence="1 2">
    <name type="scientific">Natronorubrum thiooxidans</name>
    <dbReference type="NCBI Taxonomy" id="308853"/>
    <lineage>
        <taxon>Archaea</taxon>
        <taxon>Methanobacteriati</taxon>
        <taxon>Methanobacteriota</taxon>
        <taxon>Stenosarchaea group</taxon>
        <taxon>Halobacteria</taxon>
        <taxon>Halobacteriales</taxon>
        <taxon>Natrialbaceae</taxon>
        <taxon>Natronorubrum</taxon>
    </lineage>
</organism>